<dbReference type="EMBL" id="CP046400">
    <property type="protein sequence ID" value="QGY38795.1"/>
    <property type="molecule type" value="Genomic_DNA"/>
</dbReference>
<dbReference type="NCBIfam" id="NF008740">
    <property type="entry name" value="PRK11770.1-2"/>
    <property type="match status" value="1"/>
</dbReference>
<dbReference type="NCBIfam" id="NF008742">
    <property type="entry name" value="PRK11770.1-4"/>
    <property type="match status" value="1"/>
</dbReference>
<dbReference type="GO" id="GO:0005886">
    <property type="term" value="C:plasma membrane"/>
    <property type="evidence" value="ECO:0007669"/>
    <property type="project" value="TreeGrafter"/>
</dbReference>
<dbReference type="Pfam" id="PF03733">
    <property type="entry name" value="YccF"/>
    <property type="match status" value="2"/>
</dbReference>
<proteinExistence type="predicted"/>
<evidence type="ECO:0000313" key="3">
    <source>
        <dbReference type="EMBL" id="QGY38795.1"/>
    </source>
</evidence>
<keyword evidence="4" id="KW-1185">Reference proteome</keyword>
<keyword evidence="1" id="KW-1133">Transmembrane helix</keyword>
<keyword evidence="1" id="KW-0472">Membrane</keyword>
<dbReference type="NCBIfam" id="NF008741">
    <property type="entry name" value="PRK11770.1-3"/>
    <property type="match status" value="1"/>
</dbReference>
<name>A0A6I6J8A8_9BACT</name>
<dbReference type="KEGG" id="psel:GM415_01125"/>
<dbReference type="AlphaFoldDB" id="A0A6I6J8A8"/>
<dbReference type="InterPro" id="IPR052937">
    <property type="entry name" value="Inner_membrane_protein"/>
</dbReference>
<feature type="transmembrane region" description="Helical" evidence="1">
    <location>
        <begin position="37"/>
        <end position="57"/>
    </location>
</feature>
<protein>
    <submittedName>
        <fullName evidence="3">YccF domain-containing protein</fullName>
    </submittedName>
</protein>
<dbReference type="RefSeq" id="WP_158945941.1">
    <property type="nucleotide sequence ID" value="NZ_CP046400.1"/>
</dbReference>
<gene>
    <name evidence="3" type="ORF">GM415_01125</name>
</gene>
<feature type="transmembrane region" description="Helical" evidence="1">
    <location>
        <begin position="69"/>
        <end position="89"/>
    </location>
</feature>
<keyword evidence="1" id="KW-0812">Transmembrane</keyword>
<evidence type="ECO:0000256" key="1">
    <source>
        <dbReference type="SAM" id="Phobius"/>
    </source>
</evidence>
<feature type="transmembrane region" description="Helical" evidence="1">
    <location>
        <begin position="7"/>
        <end position="31"/>
    </location>
</feature>
<feature type="domain" description="Inner membrane component" evidence="2">
    <location>
        <begin position="77"/>
        <end position="126"/>
    </location>
</feature>
<reference evidence="3 4" key="1">
    <citation type="submission" date="2019-11" db="EMBL/GenBank/DDBJ databases">
        <authorList>
            <person name="Zheng R.K."/>
            <person name="Sun C.M."/>
        </authorList>
    </citation>
    <scope>NUCLEOTIDE SEQUENCE [LARGE SCALE GENOMIC DNA]</scope>
    <source>
        <strain evidence="3 4">SRB007</strain>
    </source>
</reference>
<sequence length="140" mass="15246">MLSLIGNIIWFLLGGVFMALGWFLAGCLMAISIIGLPWARAAFVIAKFCLVPFGRTLVRRDLLTGRRDVGTGVLGFIGNIIWFVFAGWWLAIGHVLSGLACCVTIIGIPWGWQHLKIAAITLAPIGMAVVPINQAERVER</sequence>
<feature type="domain" description="Inner membrane component" evidence="2">
    <location>
        <begin position="5"/>
        <end position="55"/>
    </location>
</feature>
<dbReference type="PANTHER" id="PTHR42903:SF1">
    <property type="entry name" value="INNER MEMBRANE PROTEIN YCCF"/>
    <property type="match status" value="1"/>
</dbReference>
<dbReference type="Proteomes" id="UP000428328">
    <property type="component" value="Chromosome"/>
</dbReference>
<accession>A0A6I6J8A8</accession>
<dbReference type="InterPro" id="IPR005185">
    <property type="entry name" value="YccF"/>
</dbReference>
<dbReference type="InterPro" id="IPR031308">
    <property type="entry name" value="UCP028777"/>
</dbReference>
<evidence type="ECO:0000313" key="4">
    <source>
        <dbReference type="Proteomes" id="UP000428328"/>
    </source>
</evidence>
<organism evidence="3 4">
    <name type="scientific">Pseudodesulfovibrio cashew</name>
    <dbReference type="NCBI Taxonomy" id="2678688"/>
    <lineage>
        <taxon>Bacteria</taxon>
        <taxon>Pseudomonadati</taxon>
        <taxon>Thermodesulfobacteriota</taxon>
        <taxon>Desulfovibrionia</taxon>
        <taxon>Desulfovibrionales</taxon>
        <taxon>Desulfovibrionaceae</taxon>
    </lineage>
</organism>
<dbReference type="PIRSF" id="PIRSF028777">
    <property type="entry name" value="UCP028777"/>
    <property type="match status" value="1"/>
</dbReference>
<dbReference type="PANTHER" id="PTHR42903">
    <property type="entry name" value="INNER MEMBRANE PROTEIN YCCF"/>
    <property type="match status" value="1"/>
</dbReference>
<evidence type="ECO:0000259" key="2">
    <source>
        <dbReference type="Pfam" id="PF03733"/>
    </source>
</evidence>